<sequence>MKKSSFLFFTVVTLAAALTGCGTTQTSAQGTAAGTAAGGTIGAGVGLAATGGTPAGAAVGAGIGAGVGALVGTEASQRDIIIYRQKGVVYHDGKAYHIRDGKYVLAR</sequence>
<feature type="chain" id="PRO_5045550646" description="Glycine zipper domain-containing protein" evidence="1">
    <location>
        <begin position="29"/>
        <end position="107"/>
    </location>
</feature>
<dbReference type="OrthoDB" id="5653190at2"/>
<evidence type="ECO:0000256" key="1">
    <source>
        <dbReference type="SAM" id="SignalP"/>
    </source>
</evidence>
<dbReference type="PROSITE" id="PS51257">
    <property type="entry name" value="PROKAR_LIPOPROTEIN"/>
    <property type="match status" value="1"/>
</dbReference>
<evidence type="ECO:0000313" key="3">
    <source>
        <dbReference type="Proteomes" id="UP000054997"/>
    </source>
</evidence>
<dbReference type="AlphaFoldDB" id="A0A0W0VN94"/>
<protein>
    <recommendedName>
        <fullName evidence="4">Glycine zipper domain-containing protein</fullName>
    </recommendedName>
</protein>
<organism evidence="2 3">
    <name type="scientific">Legionella londiniensis</name>
    <dbReference type="NCBI Taxonomy" id="45068"/>
    <lineage>
        <taxon>Bacteria</taxon>
        <taxon>Pseudomonadati</taxon>
        <taxon>Pseudomonadota</taxon>
        <taxon>Gammaproteobacteria</taxon>
        <taxon>Legionellales</taxon>
        <taxon>Legionellaceae</taxon>
        <taxon>Legionella</taxon>
    </lineage>
</organism>
<dbReference type="EMBL" id="LNYK01000014">
    <property type="protein sequence ID" value="KTD21559.1"/>
    <property type="molecule type" value="Genomic_DNA"/>
</dbReference>
<proteinExistence type="predicted"/>
<dbReference type="RefSeq" id="WP_058528738.1">
    <property type="nucleotide sequence ID" value="NZ_CAAAHZ010000004.1"/>
</dbReference>
<name>A0A0W0VN94_9GAMM</name>
<dbReference type="Proteomes" id="UP000054997">
    <property type="component" value="Unassembled WGS sequence"/>
</dbReference>
<evidence type="ECO:0000313" key="2">
    <source>
        <dbReference type="EMBL" id="KTD21559.1"/>
    </source>
</evidence>
<feature type="signal peptide" evidence="1">
    <location>
        <begin position="1"/>
        <end position="28"/>
    </location>
</feature>
<gene>
    <name evidence="2" type="ORF">Llon_0724</name>
</gene>
<dbReference type="PATRIC" id="fig|45068.5.peg.771"/>
<accession>A0A0W0VN94</accession>
<comment type="caution">
    <text evidence="2">The sequence shown here is derived from an EMBL/GenBank/DDBJ whole genome shotgun (WGS) entry which is preliminary data.</text>
</comment>
<reference evidence="2 3" key="1">
    <citation type="submission" date="2015-11" db="EMBL/GenBank/DDBJ databases">
        <title>Genomic analysis of 38 Legionella species identifies large and diverse effector repertoires.</title>
        <authorList>
            <person name="Burstein D."/>
            <person name="Amaro F."/>
            <person name="Zusman T."/>
            <person name="Lifshitz Z."/>
            <person name="Cohen O."/>
            <person name="Gilbert J.A."/>
            <person name="Pupko T."/>
            <person name="Shuman H.A."/>
            <person name="Segal G."/>
        </authorList>
    </citation>
    <scope>NUCLEOTIDE SEQUENCE [LARGE SCALE GENOMIC DNA]</scope>
    <source>
        <strain evidence="2 3">ATCC 49505</strain>
    </source>
</reference>
<evidence type="ECO:0008006" key="4">
    <source>
        <dbReference type="Google" id="ProtNLM"/>
    </source>
</evidence>
<keyword evidence="1" id="KW-0732">Signal</keyword>
<keyword evidence="3" id="KW-1185">Reference proteome</keyword>
<dbReference type="STRING" id="45068.Llon_0724"/>